<evidence type="ECO:0000256" key="1">
    <source>
        <dbReference type="SAM" id="MobiDB-lite"/>
    </source>
</evidence>
<gene>
    <name evidence="2" type="ORF">AXG93_857s1070</name>
</gene>
<proteinExistence type="predicted"/>
<organism evidence="2 3">
    <name type="scientific">Marchantia polymorpha subsp. ruderalis</name>
    <dbReference type="NCBI Taxonomy" id="1480154"/>
    <lineage>
        <taxon>Eukaryota</taxon>
        <taxon>Viridiplantae</taxon>
        <taxon>Streptophyta</taxon>
        <taxon>Embryophyta</taxon>
        <taxon>Marchantiophyta</taxon>
        <taxon>Marchantiopsida</taxon>
        <taxon>Marchantiidae</taxon>
        <taxon>Marchantiales</taxon>
        <taxon>Marchantiaceae</taxon>
        <taxon>Marchantia</taxon>
    </lineage>
</organism>
<protein>
    <submittedName>
        <fullName evidence="2">Uncharacterized protein</fullName>
    </submittedName>
</protein>
<name>A0A176WEV4_MARPO</name>
<reference evidence="2" key="1">
    <citation type="submission" date="2016-03" db="EMBL/GenBank/DDBJ databases">
        <title>Mechanisms controlling the formation of the plant cell surface in tip-growing cells are functionally conserved among land plants.</title>
        <authorList>
            <person name="Honkanen S."/>
            <person name="Jones V.A."/>
            <person name="Morieri G."/>
            <person name="Champion C."/>
            <person name="Hetherington A.J."/>
            <person name="Kelly S."/>
            <person name="Saint-Marcoux D."/>
            <person name="Proust H."/>
            <person name="Prescott H."/>
            <person name="Dolan L."/>
        </authorList>
    </citation>
    <scope>NUCLEOTIDE SEQUENCE [LARGE SCALE GENOMIC DNA]</scope>
    <source>
        <tissue evidence="2">Whole gametophyte</tissue>
    </source>
</reference>
<evidence type="ECO:0000313" key="3">
    <source>
        <dbReference type="Proteomes" id="UP000077202"/>
    </source>
</evidence>
<feature type="compositionally biased region" description="Basic and acidic residues" evidence="1">
    <location>
        <begin position="75"/>
        <end position="87"/>
    </location>
</feature>
<evidence type="ECO:0000313" key="2">
    <source>
        <dbReference type="EMBL" id="OAE30805.1"/>
    </source>
</evidence>
<feature type="region of interest" description="Disordered" evidence="1">
    <location>
        <begin position="70"/>
        <end position="91"/>
    </location>
</feature>
<comment type="caution">
    <text evidence="2">The sequence shown here is derived from an EMBL/GenBank/DDBJ whole genome shotgun (WGS) entry which is preliminary data.</text>
</comment>
<dbReference type="Proteomes" id="UP000077202">
    <property type="component" value="Unassembled WGS sequence"/>
</dbReference>
<dbReference type="AlphaFoldDB" id="A0A176WEV4"/>
<sequence length="120" mass="12644">MDASWRQLDSKTYIAVRFGVMDASWRQLDSKTSDWVLNVATSSGHGCLVVDGAEVAGGQATQVKLVPTPQADVQGEARKEGKGEGKGKGWRSMRRFETGAGAWDYGIIGEGGEAGGLSGP</sequence>
<dbReference type="EMBL" id="LVLJ01001235">
    <property type="protein sequence ID" value="OAE30805.1"/>
    <property type="molecule type" value="Genomic_DNA"/>
</dbReference>
<keyword evidence="3" id="KW-1185">Reference proteome</keyword>
<accession>A0A176WEV4</accession>